<evidence type="ECO:0000256" key="10">
    <source>
        <dbReference type="ARBA" id="ARBA00022723"/>
    </source>
</evidence>
<dbReference type="CDD" id="cd00593">
    <property type="entry name" value="RIBOc"/>
    <property type="match status" value="1"/>
</dbReference>
<dbReference type="CDD" id="cd10845">
    <property type="entry name" value="DSRM_RNAse_III_family"/>
    <property type="match status" value="1"/>
</dbReference>
<dbReference type="PROSITE" id="PS00517">
    <property type="entry name" value="RNASE_3_1"/>
    <property type="match status" value="1"/>
</dbReference>
<dbReference type="InterPro" id="IPR011907">
    <property type="entry name" value="RNase_III"/>
</dbReference>
<feature type="active site" evidence="15">
    <location>
        <position position="46"/>
    </location>
</feature>
<evidence type="ECO:0000256" key="2">
    <source>
        <dbReference type="ARBA" id="ARBA00004496"/>
    </source>
</evidence>
<name>A0A7W5Z6Q1_9HYPH</name>
<dbReference type="Gene3D" id="1.10.1520.10">
    <property type="entry name" value="Ribonuclease III domain"/>
    <property type="match status" value="1"/>
</dbReference>
<keyword evidence="6 15" id="KW-0698">rRNA processing</keyword>
<dbReference type="EMBL" id="JACICC010000007">
    <property type="protein sequence ID" value="MBB3810714.1"/>
    <property type="molecule type" value="Genomic_DNA"/>
</dbReference>
<dbReference type="HAMAP" id="MF_00104">
    <property type="entry name" value="RNase_III"/>
    <property type="match status" value="1"/>
</dbReference>
<dbReference type="SMART" id="SM00535">
    <property type="entry name" value="RIBOc"/>
    <property type="match status" value="1"/>
</dbReference>
<evidence type="ECO:0000256" key="15">
    <source>
        <dbReference type="HAMAP-Rule" id="MF_00104"/>
    </source>
</evidence>
<dbReference type="InterPro" id="IPR014720">
    <property type="entry name" value="dsRBD_dom"/>
</dbReference>
<dbReference type="GO" id="GO:0019843">
    <property type="term" value="F:rRNA binding"/>
    <property type="evidence" value="ECO:0007669"/>
    <property type="project" value="UniProtKB-KW"/>
</dbReference>
<dbReference type="FunFam" id="3.30.160.20:FF:000003">
    <property type="entry name" value="Ribonuclease 3"/>
    <property type="match status" value="1"/>
</dbReference>
<comment type="subcellular location">
    <subcellularLocation>
        <location evidence="2 15">Cytoplasm</location>
    </subcellularLocation>
</comment>
<gene>
    <name evidence="15" type="primary">rnc</name>
    <name evidence="18" type="ORF">FHS81_002816</name>
</gene>
<comment type="function">
    <text evidence="15">Digests double-stranded RNA. Involved in the processing of primary rRNA transcript to yield the immediate precursors to the large and small rRNAs (23S and 16S). Processes some mRNAs, and tRNAs when they are encoded in the rRNA operon. Processes pre-crRNA and tracrRNA of type II CRISPR loci if present in the organism.</text>
</comment>
<evidence type="ECO:0000256" key="4">
    <source>
        <dbReference type="ARBA" id="ARBA00011738"/>
    </source>
</evidence>
<feature type="binding site" evidence="15">
    <location>
        <position position="115"/>
    </location>
    <ligand>
        <name>Mg(2+)</name>
        <dbReference type="ChEBI" id="CHEBI:18420"/>
    </ligand>
</feature>
<dbReference type="Pfam" id="PF14622">
    <property type="entry name" value="Ribonucleas_3_3"/>
    <property type="match status" value="1"/>
</dbReference>
<evidence type="ECO:0000313" key="18">
    <source>
        <dbReference type="EMBL" id="MBB3810714.1"/>
    </source>
</evidence>
<dbReference type="Pfam" id="PF00035">
    <property type="entry name" value="dsrm"/>
    <property type="match status" value="1"/>
</dbReference>
<dbReference type="SUPFAM" id="SSF54768">
    <property type="entry name" value="dsRNA-binding domain-like"/>
    <property type="match status" value="1"/>
</dbReference>
<evidence type="ECO:0000256" key="14">
    <source>
        <dbReference type="ARBA" id="ARBA00022884"/>
    </source>
</evidence>
<keyword evidence="5 15" id="KW-0963">Cytoplasm</keyword>
<dbReference type="GO" id="GO:0006364">
    <property type="term" value="P:rRNA processing"/>
    <property type="evidence" value="ECO:0007669"/>
    <property type="project" value="UniProtKB-UniRule"/>
</dbReference>
<feature type="domain" description="RNase III" evidence="17">
    <location>
        <begin position="3"/>
        <end position="129"/>
    </location>
</feature>
<comment type="catalytic activity">
    <reaction evidence="1 15">
        <text>Endonucleolytic cleavage to 5'-phosphomonoester.</text>
        <dbReference type="EC" id="3.1.26.3"/>
    </reaction>
</comment>
<dbReference type="PANTHER" id="PTHR11207:SF0">
    <property type="entry name" value="RIBONUCLEASE 3"/>
    <property type="match status" value="1"/>
</dbReference>
<dbReference type="PROSITE" id="PS50142">
    <property type="entry name" value="RNASE_3_2"/>
    <property type="match status" value="1"/>
</dbReference>
<dbReference type="SMART" id="SM00358">
    <property type="entry name" value="DSRM"/>
    <property type="match status" value="1"/>
</dbReference>
<comment type="subunit">
    <text evidence="4 15">Homodimer.</text>
</comment>
<dbReference type="FunFam" id="1.10.1520.10:FF:000001">
    <property type="entry name" value="Ribonuclease 3"/>
    <property type="match status" value="1"/>
</dbReference>
<evidence type="ECO:0000256" key="13">
    <source>
        <dbReference type="ARBA" id="ARBA00022842"/>
    </source>
</evidence>
<evidence type="ECO:0000259" key="16">
    <source>
        <dbReference type="PROSITE" id="PS50137"/>
    </source>
</evidence>
<dbReference type="RefSeq" id="WP_183753921.1">
    <property type="nucleotide sequence ID" value="NZ_JACICC010000007.1"/>
</dbReference>
<evidence type="ECO:0000256" key="12">
    <source>
        <dbReference type="ARBA" id="ARBA00022801"/>
    </source>
</evidence>
<dbReference type="GO" id="GO:0008033">
    <property type="term" value="P:tRNA processing"/>
    <property type="evidence" value="ECO:0007669"/>
    <property type="project" value="UniProtKB-KW"/>
</dbReference>
<proteinExistence type="inferred from homology"/>
<dbReference type="Proteomes" id="UP000537592">
    <property type="component" value="Unassembled WGS sequence"/>
</dbReference>
<evidence type="ECO:0000256" key="1">
    <source>
        <dbReference type="ARBA" id="ARBA00000109"/>
    </source>
</evidence>
<dbReference type="PANTHER" id="PTHR11207">
    <property type="entry name" value="RIBONUCLEASE III"/>
    <property type="match status" value="1"/>
</dbReference>
<feature type="binding site" evidence="15">
    <location>
        <position position="118"/>
    </location>
    <ligand>
        <name>Mg(2+)</name>
        <dbReference type="ChEBI" id="CHEBI:18420"/>
    </ligand>
</feature>
<evidence type="ECO:0000256" key="3">
    <source>
        <dbReference type="ARBA" id="ARBA00010183"/>
    </source>
</evidence>
<comment type="cofactor">
    <cofactor evidence="15">
        <name>Mg(2+)</name>
        <dbReference type="ChEBI" id="CHEBI:18420"/>
    </cofactor>
</comment>
<feature type="domain" description="DRBM" evidence="16">
    <location>
        <begin position="154"/>
        <end position="223"/>
    </location>
</feature>
<dbReference type="InterPro" id="IPR000999">
    <property type="entry name" value="RNase_III_dom"/>
</dbReference>
<evidence type="ECO:0000256" key="7">
    <source>
        <dbReference type="ARBA" id="ARBA00022664"/>
    </source>
</evidence>
<dbReference type="Gene3D" id="3.30.160.20">
    <property type="match status" value="1"/>
</dbReference>
<dbReference type="GO" id="GO:0010468">
    <property type="term" value="P:regulation of gene expression"/>
    <property type="evidence" value="ECO:0007669"/>
    <property type="project" value="TreeGrafter"/>
</dbReference>
<dbReference type="GO" id="GO:0042802">
    <property type="term" value="F:identical protein binding"/>
    <property type="evidence" value="ECO:0007669"/>
    <property type="project" value="UniProtKB-ARBA"/>
</dbReference>
<keyword evidence="12 15" id="KW-0378">Hydrolase</keyword>
<evidence type="ECO:0000313" key="19">
    <source>
        <dbReference type="Proteomes" id="UP000537592"/>
    </source>
</evidence>
<dbReference type="InterPro" id="IPR036389">
    <property type="entry name" value="RNase_III_sf"/>
</dbReference>
<dbReference type="AlphaFoldDB" id="A0A7W5Z6Q1"/>
<keyword evidence="19" id="KW-1185">Reference proteome</keyword>
<keyword evidence="11 15" id="KW-0255">Endonuclease</keyword>
<dbReference type="GO" id="GO:0006397">
    <property type="term" value="P:mRNA processing"/>
    <property type="evidence" value="ECO:0007669"/>
    <property type="project" value="UniProtKB-UniRule"/>
</dbReference>
<keyword evidence="13 15" id="KW-0460">Magnesium</keyword>
<evidence type="ECO:0000256" key="8">
    <source>
        <dbReference type="ARBA" id="ARBA00022694"/>
    </source>
</evidence>
<comment type="caution">
    <text evidence="18">The sequence shown here is derived from an EMBL/GenBank/DDBJ whole genome shotgun (WGS) entry which is preliminary data.</text>
</comment>
<keyword evidence="14 15" id="KW-0694">RNA-binding</keyword>
<dbReference type="GO" id="GO:0046872">
    <property type="term" value="F:metal ion binding"/>
    <property type="evidence" value="ECO:0007669"/>
    <property type="project" value="UniProtKB-KW"/>
</dbReference>
<protein>
    <recommendedName>
        <fullName evidence="15">Ribonuclease 3</fullName>
        <ecNumber evidence="15">3.1.26.3</ecNumber>
    </recommendedName>
    <alternativeName>
        <fullName evidence="15">Ribonuclease III</fullName>
        <shortName evidence="15">RNase III</shortName>
    </alternativeName>
</protein>
<evidence type="ECO:0000256" key="9">
    <source>
        <dbReference type="ARBA" id="ARBA00022722"/>
    </source>
</evidence>
<dbReference type="GO" id="GO:0003725">
    <property type="term" value="F:double-stranded RNA binding"/>
    <property type="evidence" value="ECO:0007669"/>
    <property type="project" value="TreeGrafter"/>
</dbReference>
<keyword evidence="8 15" id="KW-0819">tRNA processing</keyword>
<organism evidence="18 19">
    <name type="scientific">Pseudochelatococcus contaminans</name>
    <dbReference type="NCBI Taxonomy" id="1538103"/>
    <lineage>
        <taxon>Bacteria</taxon>
        <taxon>Pseudomonadati</taxon>
        <taxon>Pseudomonadota</taxon>
        <taxon>Alphaproteobacteria</taxon>
        <taxon>Hyphomicrobiales</taxon>
        <taxon>Chelatococcaceae</taxon>
        <taxon>Pseudochelatococcus</taxon>
    </lineage>
</organism>
<feature type="active site" evidence="15">
    <location>
        <position position="118"/>
    </location>
</feature>
<sequence length="228" mass="24651">MGLSDLEERLAYRFADRSLLEMAVTHVSAIPAQKVKSYQRLEFLGDRVLGLAVSDMLYTTFPQAEEGELSRRLAELVRKESCTEVARGWNVGPHLRLGEGEIAAGARDNAAICADVCEAIVGAVFLDGGFAAAKTLVQSAFAARMHAPRRPLRDAKTALQEWAQGRGLPAPTYEITERSGPDHAPHFRVAVRVEGKPLAEGRGASKRNAEQGAAGAFLAREGIRVDQS</sequence>
<keyword evidence="7 15" id="KW-0507">mRNA processing</keyword>
<keyword evidence="10 15" id="KW-0479">Metal-binding</keyword>
<comment type="similarity">
    <text evidence="3">Belongs to the ribonuclease III family.</text>
</comment>
<evidence type="ECO:0000256" key="6">
    <source>
        <dbReference type="ARBA" id="ARBA00022552"/>
    </source>
</evidence>
<accession>A0A7W5Z6Q1</accession>
<keyword evidence="15" id="KW-0699">rRNA-binding</keyword>
<dbReference type="NCBIfam" id="TIGR02191">
    <property type="entry name" value="RNaseIII"/>
    <property type="match status" value="1"/>
</dbReference>
<feature type="binding site" evidence="15">
    <location>
        <position position="42"/>
    </location>
    <ligand>
        <name>Mg(2+)</name>
        <dbReference type="ChEBI" id="CHEBI:18420"/>
    </ligand>
</feature>
<reference evidence="18 19" key="1">
    <citation type="submission" date="2020-08" db="EMBL/GenBank/DDBJ databases">
        <title>Genomic Encyclopedia of Type Strains, Phase IV (KMG-IV): sequencing the most valuable type-strain genomes for metagenomic binning, comparative biology and taxonomic classification.</title>
        <authorList>
            <person name="Goeker M."/>
        </authorList>
    </citation>
    <scope>NUCLEOTIDE SEQUENCE [LARGE SCALE GENOMIC DNA]</scope>
    <source>
        <strain evidence="18 19">DSM 28760</strain>
    </source>
</reference>
<dbReference type="GO" id="GO:0005737">
    <property type="term" value="C:cytoplasm"/>
    <property type="evidence" value="ECO:0007669"/>
    <property type="project" value="UniProtKB-SubCell"/>
</dbReference>
<dbReference type="PROSITE" id="PS50137">
    <property type="entry name" value="DS_RBD"/>
    <property type="match status" value="1"/>
</dbReference>
<dbReference type="EC" id="3.1.26.3" evidence="15"/>
<evidence type="ECO:0000259" key="17">
    <source>
        <dbReference type="PROSITE" id="PS50142"/>
    </source>
</evidence>
<dbReference type="GO" id="GO:0004525">
    <property type="term" value="F:ribonuclease III activity"/>
    <property type="evidence" value="ECO:0007669"/>
    <property type="project" value="UniProtKB-UniRule"/>
</dbReference>
<dbReference type="SUPFAM" id="SSF69065">
    <property type="entry name" value="RNase III domain-like"/>
    <property type="match status" value="1"/>
</dbReference>
<evidence type="ECO:0000256" key="5">
    <source>
        <dbReference type="ARBA" id="ARBA00022490"/>
    </source>
</evidence>
<keyword evidence="9 15" id="KW-0540">Nuclease</keyword>
<evidence type="ECO:0000256" key="11">
    <source>
        <dbReference type="ARBA" id="ARBA00022759"/>
    </source>
</evidence>